<proteinExistence type="predicted"/>
<name>G8R8D3_OWEHD</name>
<dbReference type="PANTHER" id="PTHR43283">
    <property type="entry name" value="BETA-LACTAMASE-RELATED"/>
    <property type="match status" value="1"/>
</dbReference>
<feature type="domain" description="Beta-lactamase-related" evidence="1">
    <location>
        <begin position="88"/>
        <end position="357"/>
    </location>
</feature>
<reference evidence="2 3" key="1">
    <citation type="journal article" date="2012" name="Stand. Genomic Sci.">
        <title>Genome sequence of the orange-pigmented seawater bacterium Owenweeksia hongkongensis type strain (UST20020801(T)).</title>
        <authorList>
            <person name="Riedel T."/>
            <person name="Held B."/>
            <person name="Nolan M."/>
            <person name="Lucas S."/>
            <person name="Lapidus A."/>
            <person name="Tice H."/>
            <person name="Del Rio T.G."/>
            <person name="Cheng J.F."/>
            <person name="Han C."/>
            <person name="Tapia R."/>
            <person name="Goodwin L.A."/>
            <person name="Pitluck S."/>
            <person name="Liolios K."/>
            <person name="Mavromatis K."/>
            <person name="Pagani I."/>
            <person name="Ivanova N."/>
            <person name="Mikhailova N."/>
            <person name="Pati A."/>
            <person name="Chen A."/>
            <person name="Palaniappan K."/>
            <person name="Rohde M."/>
            <person name="Tindall B.J."/>
            <person name="Detter J.C."/>
            <person name="Goker M."/>
            <person name="Woyke T."/>
            <person name="Bristow J."/>
            <person name="Eisen J.A."/>
            <person name="Markowitz V."/>
            <person name="Hugenholtz P."/>
            <person name="Klenk H.P."/>
            <person name="Kyrpides N.C."/>
        </authorList>
    </citation>
    <scope>NUCLEOTIDE SEQUENCE</scope>
    <source>
        <strain evidence="3">DSM 17368 / JCM 12287 / NRRL B-23963</strain>
    </source>
</reference>
<keyword evidence="3" id="KW-1185">Reference proteome</keyword>
<accession>G8R8D3</accession>
<dbReference type="STRING" id="926562.Oweho_2558"/>
<gene>
    <name evidence="2" type="ordered locus">Oweho_2558</name>
</gene>
<dbReference type="Proteomes" id="UP000005631">
    <property type="component" value="Chromosome"/>
</dbReference>
<dbReference type="Gene3D" id="3.40.710.10">
    <property type="entry name" value="DD-peptidase/beta-lactamase superfamily"/>
    <property type="match status" value="1"/>
</dbReference>
<dbReference type="Pfam" id="PF00144">
    <property type="entry name" value="Beta-lactamase"/>
    <property type="match status" value="1"/>
</dbReference>
<dbReference type="KEGG" id="oho:Oweho_2558"/>
<dbReference type="InterPro" id="IPR001466">
    <property type="entry name" value="Beta-lactam-related"/>
</dbReference>
<dbReference type="HOGENOM" id="CLU_030169_0_3_10"/>
<evidence type="ECO:0000313" key="3">
    <source>
        <dbReference type="Proteomes" id="UP000005631"/>
    </source>
</evidence>
<dbReference type="PATRIC" id="fig|926562.3.peg.2574"/>
<dbReference type="PANTHER" id="PTHR43283:SF7">
    <property type="entry name" value="BETA-LACTAMASE-RELATED DOMAIN-CONTAINING PROTEIN"/>
    <property type="match status" value="1"/>
</dbReference>
<evidence type="ECO:0000259" key="1">
    <source>
        <dbReference type="Pfam" id="PF00144"/>
    </source>
</evidence>
<dbReference type="InterPro" id="IPR012338">
    <property type="entry name" value="Beta-lactam/transpept-like"/>
</dbReference>
<evidence type="ECO:0000313" key="2">
    <source>
        <dbReference type="EMBL" id="AEV33526.1"/>
    </source>
</evidence>
<dbReference type="SUPFAM" id="SSF56601">
    <property type="entry name" value="beta-lactamase/transpeptidase-like"/>
    <property type="match status" value="1"/>
</dbReference>
<dbReference type="OrthoDB" id="9773047at2"/>
<dbReference type="EMBL" id="CP003156">
    <property type="protein sequence ID" value="AEV33526.1"/>
    <property type="molecule type" value="Genomic_DNA"/>
</dbReference>
<protein>
    <submittedName>
        <fullName evidence="2">Penicillin-binding protein, beta-lactamase class C</fullName>
    </submittedName>
</protein>
<dbReference type="AlphaFoldDB" id="G8R8D3"/>
<dbReference type="RefSeq" id="WP_014202875.1">
    <property type="nucleotide sequence ID" value="NC_016599.1"/>
</dbReference>
<dbReference type="InterPro" id="IPR050789">
    <property type="entry name" value="Diverse_Enzym_Activities"/>
</dbReference>
<sequence>MKTLSRILASIFLIILLLVLGLFITGNEFLVKGVWATYLHGEKTATIDDDRFFETRTVAANNPEPWPIHKRYNAVKLSDELNSTLQESESVAFVVVKNDKLLFEQYWDGYSDTSHSNSFSMTKSIITILTEIAIEQGYIKSWNEKVNTFLPELEGPYANDLELWHLSTMTAGLQWNEHYTNPFDITARAYYGNDIASLIYREVPVVNKPGDTYNYQSGAPQLLGLVLSKATGKTVSEFASEVLWSKIGAMHDASWHLDNKDGNELTYCCFNSNARDFARLGKLMLNYGNWDGNQILDSTFVAKAGHGVGVDYYGWSFWIYNDLNTPIYYFRGILGQYIIVFPEKDLVVCRLGKRRLEDEDNHPKDFKVIARESLKYFGY</sequence>
<dbReference type="eggNOG" id="COG1680">
    <property type="taxonomic scope" value="Bacteria"/>
</dbReference>
<organism evidence="2 3">
    <name type="scientific">Owenweeksia hongkongensis (strain DSM 17368 / CIP 108786 / JCM 12287 / NRRL B-23963 / UST20020801)</name>
    <dbReference type="NCBI Taxonomy" id="926562"/>
    <lineage>
        <taxon>Bacteria</taxon>
        <taxon>Pseudomonadati</taxon>
        <taxon>Bacteroidota</taxon>
        <taxon>Flavobacteriia</taxon>
        <taxon>Flavobacteriales</taxon>
        <taxon>Owenweeksiaceae</taxon>
        <taxon>Owenweeksia</taxon>
    </lineage>
</organism>